<dbReference type="OrthoDB" id="2142040at2759"/>
<gene>
    <name evidence="2" type="ORF">A9Z42_0069560</name>
</gene>
<dbReference type="Pfam" id="PF12796">
    <property type="entry name" value="Ank_2"/>
    <property type="match status" value="1"/>
</dbReference>
<keyword evidence="3" id="KW-1185">Reference proteome</keyword>
<keyword evidence="1" id="KW-0040">ANK repeat</keyword>
<organism evidence="2 3">
    <name type="scientific">Trichoderma parareesei</name>
    <name type="common">Filamentous fungus</name>
    <dbReference type="NCBI Taxonomy" id="858221"/>
    <lineage>
        <taxon>Eukaryota</taxon>
        <taxon>Fungi</taxon>
        <taxon>Dikarya</taxon>
        <taxon>Ascomycota</taxon>
        <taxon>Pezizomycotina</taxon>
        <taxon>Sordariomycetes</taxon>
        <taxon>Hypocreomycetidae</taxon>
        <taxon>Hypocreales</taxon>
        <taxon>Hypocreaceae</taxon>
        <taxon>Trichoderma</taxon>
    </lineage>
</organism>
<comment type="caution">
    <text evidence="2">The sequence shown here is derived from an EMBL/GenBank/DDBJ whole genome shotgun (WGS) entry which is preliminary data.</text>
</comment>
<dbReference type="SUPFAM" id="SSF48403">
    <property type="entry name" value="Ankyrin repeat"/>
    <property type="match status" value="1"/>
</dbReference>
<evidence type="ECO:0000313" key="2">
    <source>
        <dbReference type="EMBL" id="OTA06252.1"/>
    </source>
</evidence>
<dbReference type="SMART" id="SM00248">
    <property type="entry name" value="ANK"/>
    <property type="match status" value="3"/>
</dbReference>
<feature type="repeat" description="ANK" evidence="1">
    <location>
        <begin position="37"/>
        <end position="69"/>
    </location>
</feature>
<dbReference type="Gene3D" id="1.25.40.20">
    <property type="entry name" value="Ankyrin repeat-containing domain"/>
    <property type="match status" value="1"/>
</dbReference>
<dbReference type="PROSITE" id="PS50297">
    <property type="entry name" value="ANK_REP_REGION"/>
    <property type="match status" value="1"/>
</dbReference>
<dbReference type="Proteomes" id="UP000219286">
    <property type="component" value="Unassembled WGS sequence"/>
</dbReference>
<sequence length="570" mass="63468">METIYDAAALGRITDLASLDPYKSADSEFGIDKPDDKGRTALSHAASRGKIDVVKFLISQKANVNAQDNRKRTVLWYAAQSDPSVTRQERFVTVEYLLQEHADPNIPASNGSTALSKFIEHREPTVIKLLRDYGASTDHKVQRGSATVSIEELARATKDPDVIEAVILKPGQTSSRDEAVTEIINYLFRSIGYMNTAFGGVVRRFFGISGDIHAPLQAVPMEKQLSDSDSGIDIRHLEEDKVAAPPSRIFGYSDIDAPVGTAGTVGFDTAALDKDNETQGDNEDKVPHVSEISKKTTAKQFQAGMTKFIDDTGLGCFFAEDDKFLEDVAMKAVELENREDEVLNSKKDIQDITKLALYQPVFYCDDSTSMKSGTRARDQVDLVRRVARISTLLVPDGCGTGLQFINKRHTLDDNLKAEQVEEIMRSVEPRGNTKIGTNLERKILNPLIYDVIDSGKKLERPVLVSCITDGCASGEPSTEFRDAIVRCVDYLREKNYPPTAVRFQISQIGNDRGAESFLNQLRDDPLLKDVLFCTTQRLDEEYKKLNENEEDLERWLLQTLMGPILSLGRK</sequence>
<accession>A0A2H2ZNH2</accession>
<evidence type="ECO:0000256" key="1">
    <source>
        <dbReference type="PROSITE-ProRule" id="PRU00023"/>
    </source>
</evidence>
<dbReference type="AlphaFoldDB" id="A0A2H2ZNH2"/>
<dbReference type="InterPro" id="IPR036770">
    <property type="entry name" value="Ankyrin_rpt-contain_sf"/>
</dbReference>
<name>A0A2H2ZNH2_TRIPA</name>
<dbReference type="EMBL" id="LFMI01000663">
    <property type="protein sequence ID" value="OTA06252.1"/>
    <property type="molecule type" value="Genomic_DNA"/>
</dbReference>
<protein>
    <submittedName>
        <fullName evidence="2">Ankyrin</fullName>
    </submittedName>
</protein>
<proteinExistence type="predicted"/>
<dbReference type="PANTHER" id="PTHR34706:SF3">
    <property type="entry name" value="ANKYRIN REPEAT PROTEIN (AFU_ORTHOLOGUE AFUA_7G06200)"/>
    <property type="match status" value="1"/>
</dbReference>
<dbReference type="InterPro" id="IPR002110">
    <property type="entry name" value="Ankyrin_rpt"/>
</dbReference>
<evidence type="ECO:0000313" key="3">
    <source>
        <dbReference type="Proteomes" id="UP000219286"/>
    </source>
</evidence>
<dbReference type="PANTHER" id="PTHR34706">
    <property type="entry name" value="SLR1338 PROTEIN"/>
    <property type="match status" value="1"/>
</dbReference>
<reference evidence="2 3" key="1">
    <citation type="journal article" date="2015" name="Genome Announc.">
        <title>Genome sequence and annotation of Trichoderma parareesei, the ancestor of the cellulase producer Trichoderma reesei.</title>
        <authorList>
            <person name="Yang D."/>
            <person name="Pomraning K."/>
            <person name="Kopchinskiy A."/>
            <person name="Karimi Aghcheh R."/>
            <person name="Atanasova L."/>
            <person name="Chenthamara K."/>
            <person name="Baker S.E."/>
            <person name="Zhang R."/>
            <person name="Shen Q."/>
            <person name="Freitag M."/>
            <person name="Kubicek C.P."/>
            <person name="Druzhinina I.S."/>
        </authorList>
    </citation>
    <scope>NUCLEOTIDE SEQUENCE [LARGE SCALE GENOMIC DNA]</scope>
    <source>
        <strain evidence="2 3">CBS 125925</strain>
    </source>
</reference>
<dbReference type="PROSITE" id="PS50088">
    <property type="entry name" value="ANK_REPEAT"/>
    <property type="match status" value="1"/>
</dbReference>